<name>A0ABQ5FVJ8_9ASTR</name>
<dbReference type="PROSITE" id="PS50013">
    <property type="entry name" value="CHROMO_2"/>
    <property type="match status" value="1"/>
</dbReference>
<evidence type="ECO:0000256" key="12">
    <source>
        <dbReference type="ARBA" id="ARBA00022932"/>
    </source>
</evidence>
<keyword evidence="9" id="KW-0460">Magnesium</keyword>
<dbReference type="InterPro" id="IPR041373">
    <property type="entry name" value="RT_RNaseH"/>
</dbReference>
<dbReference type="Gene3D" id="3.30.420.10">
    <property type="entry name" value="Ribonuclease H-like superfamily/Ribonuclease H"/>
    <property type="match status" value="2"/>
</dbReference>
<dbReference type="SUPFAM" id="SSF56672">
    <property type="entry name" value="DNA/RNA polymerases"/>
    <property type="match status" value="2"/>
</dbReference>
<evidence type="ECO:0000256" key="15">
    <source>
        <dbReference type="SAM" id="Coils"/>
    </source>
</evidence>
<sequence>MACSIPHSDDEIQALVQKQIDEDMVHQKAILDLALQFGNACTTKEDLRKAYEKCNHIPQESRALIDTFLKESSDKDYELNLSMYRKAVKLEKQMNAKLAWIHEKYNHRSETHIGGSSSQTHEIGDVYLTVEELHQLHLNEEALRETLEEQTMDEKARGEKIRQKQGKDDEYFMEFEMDSNFTNENDPWEYSLDIDDSNLHLTHVLRSSSSAHVEPSPYTPNLVTIIPGPAGVVQLSNSICVENLSSSTINPLKVVEDVGEESDFNSGAWVSATNYVNAFGGTVTGCLGDIRYNFLKKGNLNKLLHSESLVSECSWRFKFRVPMILANVSVFTPKPSKHYLNITKRNVVEVFLPFMTERVNALLELYLRHYVSANQHDWAKLLDVAQFSYNMQRSEATGKSPFELVTGRQPLTPNALAASYEGSSPAAYKTMKEWHEQADLARASLDKAAKKMKKWADERRRHVEFEVGDQVMVKLLPQQFKSLRKVHKGLIRRYEGPFPVIGRVGKVSYRVQLPPKLKIHPVFHVSFLKPYHGDEEDPERGVSKRAPTAVVTSYDREVEEILSDRTIRRRGVPSYKEYLIKWRDLPDSEASWEAEDLLWQFADEIKRYHEDGTTRTILSGILWKVLEGLGSSWKLMEGVRSCRKSMKVMEALRSSRSLLEECRIVHKQGRFEAMAIETEKNAASGSTVVDENRGRDDVRQNPKKRGTSKDVVASLDQRVAGVETSMAELKNQVEGLEGLDSDFASMREDFREALNTLSGDLKRELHDLRDSFMGEITKIREEFGEEVSTLHQTIENLQADVALCKRSLASSGSNTNHGPKIDVPKPSPFVGKREARAVDDFLWEMEQYMEDIERGTATIDTWAEFVADFKKQFYLENAKNEAKSRLHKLKQSGTIREYVKEFTTLILEIPELSDQDSLFYFLDGLQGWAKTEARDCPKKASLNNAIKAKTEVPKVVGKGLQYVEATINGVKVCALVDSGATHNFMADDEAKRLGINATKGSRTIKAENSLAKAIHGVAKDVRAFPMPFANSLCILDGGKTFMVSTKRDAKSGAKTLLAMQFKKGFNKSEPCYLLVTRLVTDEGSSKIEVPKVIERVLDEFKDVMPKEFPKKLPPRRELDHTIELEMGSKPPAKAPYRMPPPELEELRNQLNELIYTSYSRLSKAPYGEILHQVGLEMRVPQSMDSEGRRGQDDVFHSDEECQAAFKSLKKAVMEEPVLRLPDVTMPFELHTDASDFAVGGVLMQDGHPIAFESRKLNETERKYTVQEKEMTAVVHCLRIWRHYLLGSRFVIKTDNISTSYFQTQKKLSPKQARWQDFLAEFDYQLEYKPRKANMEGLEHDPLAKKITALAKDGRTRRFWLKGDMLFTKGDQLYLPKWGDLRRAILKECHDSKWAGHPGITKMLALVEGTYYWPRMGDDVETFVQTCLIFQQDKIEQNKSGGLLDPLPMPKGLWESISMDFITCLPKSEGGGSIKVVVDRFLKYRTFIAAPPNVTADDTAKLFFKNVVKYWGVPHVIVCDRDPRFTRRYWTELFKIMGTDLNFSTSFHSQTDGQTERVNALEESFELVTGRQPPTPNTLVTSYEEGSPTAYKTMKEWHEQVDLTRESLDKAAKKMKKPFLGDWTCWKGILSSSTTAQVEDPPVFHVSFLKPYHGDEEDPRREVSKRAPTAIVTSYDREVEEILSDHFPVKSYLSPPHPIIILSDSDVEDTFFSTHSLDYIPASPDYFPASPGNTSSNFLDDLTKDLLASLALSPFYDDPYMKVVQAYDATDNELPIPPQALIAPLTILPPSPVLSLSPMFDFLTFLSFREDFTT</sequence>
<organism evidence="19 20">
    <name type="scientific">Tanacetum coccineum</name>
    <dbReference type="NCBI Taxonomy" id="301880"/>
    <lineage>
        <taxon>Eukaryota</taxon>
        <taxon>Viridiplantae</taxon>
        <taxon>Streptophyta</taxon>
        <taxon>Embryophyta</taxon>
        <taxon>Tracheophyta</taxon>
        <taxon>Spermatophyta</taxon>
        <taxon>Magnoliopsida</taxon>
        <taxon>eudicotyledons</taxon>
        <taxon>Gunneridae</taxon>
        <taxon>Pentapetalae</taxon>
        <taxon>asterids</taxon>
        <taxon>campanulids</taxon>
        <taxon>Asterales</taxon>
        <taxon>Asteraceae</taxon>
        <taxon>Asteroideae</taxon>
        <taxon>Anthemideae</taxon>
        <taxon>Anthemidinae</taxon>
        <taxon>Tanacetum</taxon>
    </lineage>
</organism>
<dbReference type="Pfam" id="PF13975">
    <property type="entry name" value="gag-asp_proteas"/>
    <property type="match status" value="1"/>
</dbReference>
<evidence type="ECO:0000256" key="4">
    <source>
        <dbReference type="ARBA" id="ARBA00022722"/>
    </source>
</evidence>
<comment type="caution">
    <text evidence="19">The sequence shown here is derived from an EMBL/GenBank/DDBJ whole genome shotgun (WGS) entry which is preliminary data.</text>
</comment>
<dbReference type="InterPro" id="IPR056924">
    <property type="entry name" value="SH3_Tf2-1"/>
</dbReference>
<keyword evidence="12" id="KW-0239">DNA-directed DNA polymerase</keyword>
<dbReference type="Pfam" id="PF17917">
    <property type="entry name" value="RT_RNaseH"/>
    <property type="match status" value="1"/>
</dbReference>
<dbReference type="Pfam" id="PF00385">
    <property type="entry name" value="Chromo"/>
    <property type="match status" value="1"/>
</dbReference>
<proteinExistence type="predicted"/>
<feature type="compositionally biased region" description="Basic and acidic residues" evidence="16">
    <location>
        <begin position="690"/>
        <end position="700"/>
    </location>
</feature>
<dbReference type="InterPro" id="IPR050951">
    <property type="entry name" value="Retrovirus_Pol_polyprotein"/>
</dbReference>
<evidence type="ECO:0000259" key="18">
    <source>
        <dbReference type="PROSITE" id="PS50994"/>
    </source>
</evidence>
<evidence type="ECO:0000256" key="9">
    <source>
        <dbReference type="ARBA" id="ARBA00022842"/>
    </source>
</evidence>
<evidence type="ECO:0000256" key="7">
    <source>
        <dbReference type="ARBA" id="ARBA00022759"/>
    </source>
</evidence>
<evidence type="ECO:0000256" key="13">
    <source>
        <dbReference type="ARBA" id="ARBA00023125"/>
    </source>
</evidence>
<dbReference type="InterPro" id="IPR036397">
    <property type="entry name" value="RNaseH_sf"/>
</dbReference>
<dbReference type="Pfam" id="PF15072">
    <property type="entry name" value="HROB"/>
    <property type="match status" value="1"/>
</dbReference>
<dbReference type="InterPro" id="IPR000953">
    <property type="entry name" value="Chromo/chromo_shadow_dom"/>
</dbReference>
<evidence type="ECO:0000259" key="17">
    <source>
        <dbReference type="PROSITE" id="PS50013"/>
    </source>
</evidence>
<keyword evidence="4" id="KW-0540">Nuclease</keyword>
<keyword evidence="5" id="KW-0479">Metal-binding</keyword>
<dbReference type="Gene3D" id="1.10.340.70">
    <property type="match status" value="1"/>
</dbReference>
<dbReference type="InterPro" id="IPR005162">
    <property type="entry name" value="Retrotrans_gag_dom"/>
</dbReference>
<dbReference type="Gene3D" id="2.40.50.40">
    <property type="match status" value="1"/>
</dbReference>
<dbReference type="Pfam" id="PF17921">
    <property type="entry name" value="Integrase_H2C2"/>
    <property type="match status" value="1"/>
</dbReference>
<feature type="domain" description="Chromo" evidence="17">
    <location>
        <begin position="556"/>
        <end position="610"/>
    </location>
</feature>
<dbReference type="InterPro" id="IPR058570">
    <property type="entry name" value="HROB_OB"/>
</dbReference>
<feature type="coiled-coil region" evidence="15">
    <location>
        <begin position="712"/>
        <end position="739"/>
    </location>
</feature>
<dbReference type="Gene3D" id="3.10.20.370">
    <property type="match status" value="1"/>
</dbReference>
<dbReference type="Pfam" id="PF24626">
    <property type="entry name" value="SH3_Tf2-1"/>
    <property type="match status" value="1"/>
</dbReference>
<keyword evidence="15" id="KW-0175">Coiled coil</keyword>
<evidence type="ECO:0000256" key="3">
    <source>
        <dbReference type="ARBA" id="ARBA00022695"/>
    </source>
</evidence>
<keyword evidence="1" id="KW-0645">Protease</keyword>
<dbReference type="InterPro" id="IPR016197">
    <property type="entry name" value="Chromo-like_dom_sf"/>
</dbReference>
<dbReference type="InterPro" id="IPR023780">
    <property type="entry name" value="Chromo_domain"/>
</dbReference>
<reference evidence="19" key="1">
    <citation type="journal article" date="2022" name="Int. J. Mol. Sci.">
        <title>Draft Genome of Tanacetum Coccineum: Genomic Comparison of Closely Related Tanacetum-Family Plants.</title>
        <authorList>
            <person name="Yamashiro T."/>
            <person name="Shiraishi A."/>
            <person name="Nakayama K."/>
            <person name="Satake H."/>
        </authorList>
    </citation>
    <scope>NUCLEOTIDE SEQUENCE</scope>
</reference>
<feature type="region of interest" description="Disordered" evidence="16">
    <location>
        <begin position="682"/>
        <end position="709"/>
    </location>
</feature>
<reference evidence="19" key="2">
    <citation type="submission" date="2022-01" db="EMBL/GenBank/DDBJ databases">
        <authorList>
            <person name="Yamashiro T."/>
            <person name="Shiraishi A."/>
            <person name="Satake H."/>
            <person name="Nakayama K."/>
        </authorList>
    </citation>
    <scope>NUCLEOTIDE SEQUENCE</scope>
</reference>
<gene>
    <name evidence="19" type="ORF">Tco_1018795</name>
</gene>
<evidence type="ECO:0000256" key="10">
    <source>
        <dbReference type="ARBA" id="ARBA00022908"/>
    </source>
</evidence>
<dbReference type="Gene3D" id="2.40.70.10">
    <property type="entry name" value="Acid Proteases"/>
    <property type="match status" value="1"/>
</dbReference>
<dbReference type="PROSITE" id="PS50994">
    <property type="entry name" value="INTEGRASE"/>
    <property type="match status" value="1"/>
</dbReference>
<dbReference type="Proteomes" id="UP001151760">
    <property type="component" value="Unassembled WGS sequence"/>
</dbReference>
<evidence type="ECO:0000256" key="2">
    <source>
        <dbReference type="ARBA" id="ARBA00022679"/>
    </source>
</evidence>
<evidence type="ECO:0000256" key="6">
    <source>
        <dbReference type="ARBA" id="ARBA00022750"/>
    </source>
</evidence>
<evidence type="ECO:0000313" key="20">
    <source>
        <dbReference type="Proteomes" id="UP001151760"/>
    </source>
</evidence>
<keyword evidence="11" id="KW-0695">RNA-directed DNA polymerase</keyword>
<keyword evidence="20" id="KW-1185">Reference proteome</keyword>
<dbReference type="SMART" id="SM00298">
    <property type="entry name" value="CHROMO"/>
    <property type="match status" value="1"/>
</dbReference>
<dbReference type="SUPFAM" id="SSF54160">
    <property type="entry name" value="Chromo domain-like"/>
    <property type="match status" value="1"/>
</dbReference>
<evidence type="ECO:0000256" key="1">
    <source>
        <dbReference type="ARBA" id="ARBA00022670"/>
    </source>
</evidence>
<keyword evidence="3" id="KW-0548">Nucleotidyltransferase</keyword>
<dbReference type="PANTHER" id="PTHR37984:SF5">
    <property type="entry name" value="PROTEIN NYNRIN-LIKE"/>
    <property type="match status" value="1"/>
</dbReference>
<evidence type="ECO:0000256" key="14">
    <source>
        <dbReference type="ARBA" id="ARBA00023172"/>
    </source>
</evidence>
<protein>
    <submittedName>
        <fullName evidence="19">Nucleotidyltransferase, ribonuclease H</fullName>
    </submittedName>
</protein>
<keyword evidence="13" id="KW-0238">DNA-binding</keyword>
<dbReference type="Gene3D" id="3.10.10.10">
    <property type="entry name" value="HIV Type 1 Reverse Transcriptase, subunit A, domain 1"/>
    <property type="match status" value="1"/>
</dbReference>
<dbReference type="EMBL" id="BQNB010017796">
    <property type="protein sequence ID" value="GJT67315.1"/>
    <property type="molecule type" value="Genomic_DNA"/>
</dbReference>
<keyword evidence="2" id="KW-0808">Transferase</keyword>
<evidence type="ECO:0000256" key="11">
    <source>
        <dbReference type="ARBA" id="ARBA00022918"/>
    </source>
</evidence>
<keyword evidence="8" id="KW-0378">Hydrolase</keyword>
<dbReference type="PANTHER" id="PTHR37984">
    <property type="entry name" value="PROTEIN CBG26694"/>
    <property type="match status" value="1"/>
</dbReference>
<keyword evidence="14" id="KW-0233">DNA recombination</keyword>
<dbReference type="SUPFAM" id="SSF50630">
    <property type="entry name" value="Acid proteases"/>
    <property type="match status" value="1"/>
</dbReference>
<dbReference type="InterPro" id="IPR043502">
    <property type="entry name" value="DNA/RNA_pol_sf"/>
</dbReference>
<feature type="region of interest" description="Disordered" evidence="16">
    <location>
        <begin position="809"/>
        <end position="828"/>
    </location>
</feature>
<evidence type="ECO:0000256" key="8">
    <source>
        <dbReference type="ARBA" id="ARBA00022801"/>
    </source>
</evidence>
<dbReference type="CDD" id="cd00303">
    <property type="entry name" value="retropepsin_like"/>
    <property type="match status" value="1"/>
</dbReference>
<keyword evidence="7" id="KW-0255">Endonuclease</keyword>
<dbReference type="InterPro" id="IPR041588">
    <property type="entry name" value="Integrase_H2C2"/>
</dbReference>
<dbReference type="Pfam" id="PF03732">
    <property type="entry name" value="Retrotrans_gag"/>
    <property type="match status" value="1"/>
</dbReference>
<evidence type="ECO:0000313" key="19">
    <source>
        <dbReference type="EMBL" id="GJT67315.1"/>
    </source>
</evidence>
<keyword evidence="6" id="KW-0064">Aspartyl protease</keyword>
<dbReference type="InterPro" id="IPR001584">
    <property type="entry name" value="Integrase_cat-core"/>
</dbReference>
<feature type="domain" description="Integrase catalytic" evidence="18">
    <location>
        <begin position="1445"/>
        <end position="1560"/>
    </location>
</feature>
<keyword evidence="10" id="KW-0229">DNA integration</keyword>
<evidence type="ECO:0000256" key="5">
    <source>
        <dbReference type="ARBA" id="ARBA00022723"/>
    </source>
</evidence>
<dbReference type="InterPro" id="IPR012337">
    <property type="entry name" value="RNaseH-like_sf"/>
</dbReference>
<dbReference type="CDD" id="cd09274">
    <property type="entry name" value="RNase_HI_RT_Ty3"/>
    <property type="match status" value="1"/>
</dbReference>
<dbReference type="InterPro" id="IPR021109">
    <property type="entry name" value="Peptidase_aspartic_dom_sf"/>
</dbReference>
<evidence type="ECO:0000256" key="16">
    <source>
        <dbReference type="SAM" id="MobiDB-lite"/>
    </source>
</evidence>
<accession>A0ABQ5FVJ8</accession>
<dbReference type="SUPFAM" id="SSF53098">
    <property type="entry name" value="Ribonuclease H-like"/>
    <property type="match status" value="2"/>
</dbReference>